<gene>
    <name evidence="2" type="ORF">XBP1_2980009</name>
</gene>
<dbReference type="EMBL" id="CBSW010000221">
    <property type="protein sequence ID" value="CDG98211.1"/>
    <property type="molecule type" value="Genomic_DNA"/>
</dbReference>
<proteinExistence type="predicted"/>
<keyword evidence="1" id="KW-0812">Transmembrane</keyword>
<evidence type="ECO:0000313" key="2">
    <source>
        <dbReference type="EMBL" id="CDG98211.1"/>
    </source>
</evidence>
<keyword evidence="1" id="KW-1133">Transmembrane helix</keyword>
<sequence>MAYHAPDYFFSVNIFISFLTISKDYFYIPFLLCGSDRNFYKMYFVV</sequence>
<protein>
    <submittedName>
        <fullName evidence="2">Uncharacterized protein</fullName>
    </submittedName>
</protein>
<organism evidence="2">
    <name type="scientific">Xenorhabdus bovienii str. puntauvense</name>
    <dbReference type="NCBI Taxonomy" id="1398201"/>
    <lineage>
        <taxon>Bacteria</taxon>
        <taxon>Pseudomonadati</taxon>
        <taxon>Pseudomonadota</taxon>
        <taxon>Gammaproteobacteria</taxon>
        <taxon>Enterobacterales</taxon>
        <taxon>Morganellaceae</taxon>
        <taxon>Xenorhabdus</taxon>
    </lineage>
</organism>
<comment type="caution">
    <text evidence="2">The sequence shown here is derived from an EMBL/GenBank/DDBJ whole genome shotgun (WGS) entry which is preliminary data.</text>
</comment>
<evidence type="ECO:0000256" key="1">
    <source>
        <dbReference type="SAM" id="Phobius"/>
    </source>
</evidence>
<feature type="transmembrane region" description="Helical" evidence="1">
    <location>
        <begin position="12"/>
        <end position="32"/>
    </location>
</feature>
<accession>A0A077N7P4</accession>
<dbReference type="AlphaFoldDB" id="A0A077N7P4"/>
<keyword evidence="1" id="KW-0472">Membrane</keyword>
<name>A0A077N7P4_XENBV</name>
<reference evidence="2" key="1">
    <citation type="submission" date="2013-07" db="EMBL/GenBank/DDBJ databases">
        <title>Sub-species coevolution in mutualistic symbiosis.</title>
        <authorList>
            <person name="Murfin K."/>
            <person name="Klassen J."/>
            <person name="Lee M."/>
            <person name="Forst S."/>
            <person name="Stock P."/>
            <person name="Goodrich-Blair H."/>
        </authorList>
    </citation>
    <scope>NUCLEOTIDE SEQUENCE [LARGE SCALE GENOMIC DNA]</scope>
    <source>
        <strain evidence="2">Puntauvense</strain>
    </source>
</reference>
<dbReference type="HOGENOM" id="CLU_3190743_0_0_6"/>
<dbReference type="Proteomes" id="UP000028511">
    <property type="component" value="Unassembled WGS sequence"/>
</dbReference>